<evidence type="ECO:0000313" key="2">
    <source>
        <dbReference type="Proteomes" id="UP000664293"/>
    </source>
</evidence>
<sequence length="103" mass="12217">MEFEWDENKNQSNWLKHRVDFADAIHIFLDDDRVEREDTRKDYGESRFQTIGTTEHGILFVIYTERNGDTIRLISARKANRKERGFYASGVFKPFSVEVKNGR</sequence>
<dbReference type="Proteomes" id="UP000664293">
    <property type="component" value="Unassembled WGS sequence"/>
</dbReference>
<dbReference type="InterPro" id="IPR007460">
    <property type="entry name" value="BrnT_toxin"/>
</dbReference>
<protein>
    <submittedName>
        <fullName evidence="1">BrnT family toxin</fullName>
    </submittedName>
</protein>
<keyword evidence="2" id="KW-1185">Reference proteome</keyword>
<gene>
    <name evidence="1" type="ORF">JF535_04765</name>
</gene>
<comment type="caution">
    <text evidence="1">The sequence shown here is derived from an EMBL/GenBank/DDBJ whole genome shotgun (WGS) entry which is preliminary data.</text>
</comment>
<evidence type="ECO:0000313" key="1">
    <source>
        <dbReference type="EMBL" id="MBN8430162.1"/>
    </source>
</evidence>
<dbReference type="EMBL" id="JAEKJR010000001">
    <property type="protein sequence ID" value="MBN8430162.1"/>
    <property type="molecule type" value="Genomic_DNA"/>
</dbReference>
<dbReference type="Pfam" id="PF04365">
    <property type="entry name" value="BrnT_toxin"/>
    <property type="match status" value="1"/>
</dbReference>
<dbReference type="Gene3D" id="3.10.450.530">
    <property type="entry name" value="Ribonuclease toxin, BrnT, of type II toxin-antitoxin system"/>
    <property type="match status" value="1"/>
</dbReference>
<reference evidence="1 2" key="1">
    <citation type="submission" date="2020-12" db="EMBL/GenBank/DDBJ databases">
        <title>Oil enriched cultivation method for isolating marine PHA-producing bacteria.</title>
        <authorList>
            <person name="Zheng W."/>
            <person name="Yu S."/>
            <person name="Huang Y."/>
        </authorList>
    </citation>
    <scope>NUCLEOTIDE SEQUENCE [LARGE SCALE GENOMIC DNA]</scope>
    <source>
        <strain evidence="1 2">SN0-2</strain>
    </source>
</reference>
<organism evidence="1 2">
    <name type="scientific">Microbulbifer salipaludis</name>
    <dbReference type="NCBI Taxonomy" id="187980"/>
    <lineage>
        <taxon>Bacteria</taxon>
        <taxon>Pseudomonadati</taxon>
        <taxon>Pseudomonadota</taxon>
        <taxon>Gammaproteobacteria</taxon>
        <taxon>Cellvibrionales</taxon>
        <taxon>Microbulbiferaceae</taxon>
        <taxon>Microbulbifer</taxon>
    </lineage>
</organism>
<dbReference type="InterPro" id="IPR038573">
    <property type="entry name" value="BrnT_sf"/>
</dbReference>
<name>A0ABS3E4D2_9GAMM</name>
<dbReference type="RefSeq" id="WP_206999617.1">
    <property type="nucleotide sequence ID" value="NZ_JAEKJR010000001.1"/>
</dbReference>
<proteinExistence type="predicted"/>
<accession>A0ABS3E4D2</accession>